<dbReference type="Pfam" id="PF03703">
    <property type="entry name" value="bPH_2"/>
    <property type="match status" value="1"/>
</dbReference>
<keyword evidence="3" id="KW-1185">Reference proteome</keyword>
<dbReference type="EMBL" id="LGTC01000001">
    <property type="protein sequence ID" value="KNY28682.1"/>
    <property type="molecule type" value="Genomic_DNA"/>
</dbReference>
<dbReference type="OrthoDB" id="9790842at2"/>
<sequence>MGNKIELPEQAILWKDRKRTIFGLPLSFTRYRLYEDRLIVSKGFLNVVEEEIMLFRILDFKIKLSLGQRIFRVGTVELSTSDATNKELQLLSIKKPREVKQLISDKVMEQRKIHGVRGYDSIEEAPGESL</sequence>
<dbReference type="RefSeq" id="WP_050753638.1">
    <property type="nucleotide sequence ID" value="NZ_JQKC01000002.1"/>
</dbReference>
<reference evidence="3" key="1">
    <citation type="submission" date="2015-07" db="EMBL/GenBank/DDBJ databases">
        <title>Near-Complete Genome Sequence of the Cellulolytic Bacterium Bacteroides (Pseudobacteroides) cellulosolvens ATCC 35603.</title>
        <authorList>
            <person name="Dassa B."/>
            <person name="Utturkar S.M."/>
            <person name="Klingeman D.M."/>
            <person name="Hurt R.A."/>
            <person name="Keller M."/>
            <person name="Xu J."/>
            <person name="Reddy Y.H.K."/>
            <person name="Borovok I."/>
            <person name="Grinberg I.R."/>
            <person name="Lamed R."/>
            <person name="Zhivin O."/>
            <person name="Bayer E.A."/>
            <person name="Brown S.D."/>
        </authorList>
    </citation>
    <scope>NUCLEOTIDE SEQUENCE [LARGE SCALE GENOMIC DNA]</scope>
    <source>
        <strain evidence="3">DSM 2933</strain>
    </source>
</reference>
<gene>
    <name evidence="2" type="ORF">Bccel_3956</name>
</gene>
<dbReference type="STRING" id="398512.Bccel_3956"/>
<evidence type="ECO:0000313" key="3">
    <source>
        <dbReference type="Proteomes" id="UP000036923"/>
    </source>
</evidence>
<accession>A0A0L6JTE1</accession>
<feature type="domain" description="YdbS-like PH" evidence="1">
    <location>
        <begin position="28"/>
        <end position="103"/>
    </location>
</feature>
<name>A0A0L6JTE1_9FIRM</name>
<comment type="caution">
    <text evidence="2">The sequence shown here is derived from an EMBL/GenBank/DDBJ whole genome shotgun (WGS) entry which is preliminary data.</text>
</comment>
<evidence type="ECO:0000259" key="1">
    <source>
        <dbReference type="Pfam" id="PF03703"/>
    </source>
</evidence>
<dbReference type="InterPro" id="IPR005182">
    <property type="entry name" value="YdbS-like_PH"/>
</dbReference>
<protein>
    <submittedName>
        <fullName evidence="2">Membrane-flanked domain DUF304</fullName>
    </submittedName>
</protein>
<organism evidence="2 3">
    <name type="scientific">Pseudobacteroides cellulosolvens ATCC 35603 = DSM 2933</name>
    <dbReference type="NCBI Taxonomy" id="398512"/>
    <lineage>
        <taxon>Bacteria</taxon>
        <taxon>Bacillati</taxon>
        <taxon>Bacillota</taxon>
        <taxon>Clostridia</taxon>
        <taxon>Eubacteriales</taxon>
        <taxon>Oscillospiraceae</taxon>
        <taxon>Pseudobacteroides</taxon>
    </lineage>
</organism>
<dbReference type="AlphaFoldDB" id="A0A0L6JTE1"/>
<dbReference type="eggNOG" id="COG3428">
    <property type="taxonomic scope" value="Bacteria"/>
</dbReference>
<proteinExistence type="predicted"/>
<dbReference type="Proteomes" id="UP000036923">
    <property type="component" value="Unassembled WGS sequence"/>
</dbReference>
<evidence type="ECO:0000313" key="2">
    <source>
        <dbReference type="EMBL" id="KNY28682.1"/>
    </source>
</evidence>